<reference evidence="4" key="1">
    <citation type="journal article" date="2018" name="Nat. Microbiol.">
        <title>Leveraging single-cell genomics to expand the fungal tree of life.</title>
        <authorList>
            <person name="Ahrendt S.R."/>
            <person name="Quandt C.A."/>
            <person name="Ciobanu D."/>
            <person name="Clum A."/>
            <person name="Salamov A."/>
            <person name="Andreopoulos B."/>
            <person name="Cheng J.F."/>
            <person name="Woyke T."/>
            <person name="Pelin A."/>
            <person name="Henrissat B."/>
            <person name="Reynolds N.K."/>
            <person name="Benny G.L."/>
            <person name="Smith M.E."/>
            <person name="James T.Y."/>
            <person name="Grigoriev I.V."/>
        </authorList>
    </citation>
    <scope>NUCLEOTIDE SEQUENCE [LARGE SCALE GENOMIC DNA]</scope>
    <source>
        <strain evidence="4">ATCC 52028</strain>
    </source>
</reference>
<dbReference type="OrthoDB" id="5586401at2759"/>
<dbReference type="STRING" id="1555241.A0A4P9XBZ0"/>
<evidence type="ECO:0000313" key="4">
    <source>
        <dbReference type="Proteomes" id="UP000274922"/>
    </source>
</evidence>
<accession>A0A4P9XBZ0</accession>
<dbReference type="PANTHER" id="PTHR13639">
    <property type="entry name" value="CYTOCHROME C OXIDASE ASSEMBLY FACTOR 4 HOMOLOG, MITOCHONDRIAL"/>
    <property type="match status" value="1"/>
</dbReference>
<dbReference type="GO" id="GO:0033617">
    <property type="term" value="P:mitochondrial respiratory chain complex IV assembly"/>
    <property type="evidence" value="ECO:0007669"/>
    <property type="project" value="InterPro"/>
</dbReference>
<proteinExistence type="predicted"/>
<dbReference type="PANTHER" id="PTHR13639:SF2">
    <property type="entry name" value="CYTOCHROME C OXIDASE ASSEMBLY FACTOR 4 HOMOLOG, MITOCHONDRIAL"/>
    <property type="match status" value="1"/>
</dbReference>
<gene>
    <name evidence="3" type="ORF">CXG81DRAFT_6857</name>
</gene>
<dbReference type="EMBL" id="ML014132">
    <property type="protein sequence ID" value="RKP02926.1"/>
    <property type="molecule type" value="Genomic_DNA"/>
</dbReference>
<keyword evidence="4" id="KW-1185">Reference proteome</keyword>
<protein>
    <recommendedName>
        <fullName evidence="2">CHCH domain-containing protein</fullName>
    </recommendedName>
</protein>
<dbReference type="Pfam" id="PF06747">
    <property type="entry name" value="CHCH"/>
    <property type="match status" value="1"/>
</dbReference>
<dbReference type="InterPro" id="IPR039870">
    <property type="entry name" value="Coa4-like"/>
</dbReference>
<dbReference type="Proteomes" id="UP000274922">
    <property type="component" value="Unassembled WGS sequence"/>
</dbReference>
<dbReference type="AlphaFoldDB" id="A0A4P9XBZ0"/>
<sequence length="50" mass="6362">EDDEEDEWDARIRRTGCFPQHEALQDCYYEKKDWRRCRDEMAAFRECFRR</sequence>
<dbReference type="PROSITE" id="PS51808">
    <property type="entry name" value="CHCH"/>
    <property type="match status" value="1"/>
</dbReference>
<feature type="domain" description="CHCH" evidence="2">
    <location>
        <begin position="17"/>
        <end position="50"/>
    </location>
</feature>
<name>A0A4P9XBZ0_9FUNG</name>
<evidence type="ECO:0000259" key="2">
    <source>
        <dbReference type="Pfam" id="PF06747"/>
    </source>
</evidence>
<feature type="non-terminal residue" evidence="3">
    <location>
        <position position="1"/>
    </location>
</feature>
<dbReference type="InterPro" id="IPR010625">
    <property type="entry name" value="CHCH"/>
</dbReference>
<feature type="non-terminal residue" evidence="3">
    <location>
        <position position="50"/>
    </location>
</feature>
<organism evidence="3 4">
    <name type="scientific">Caulochytrium protostelioides</name>
    <dbReference type="NCBI Taxonomy" id="1555241"/>
    <lineage>
        <taxon>Eukaryota</taxon>
        <taxon>Fungi</taxon>
        <taxon>Fungi incertae sedis</taxon>
        <taxon>Chytridiomycota</taxon>
        <taxon>Chytridiomycota incertae sedis</taxon>
        <taxon>Chytridiomycetes</taxon>
        <taxon>Caulochytriales</taxon>
        <taxon>Caulochytriaceae</taxon>
        <taxon>Caulochytrium</taxon>
    </lineage>
</organism>
<keyword evidence="1" id="KW-1015">Disulfide bond</keyword>
<dbReference type="GO" id="GO:0005758">
    <property type="term" value="C:mitochondrial intermembrane space"/>
    <property type="evidence" value="ECO:0007669"/>
    <property type="project" value="InterPro"/>
</dbReference>
<evidence type="ECO:0000256" key="1">
    <source>
        <dbReference type="ARBA" id="ARBA00023157"/>
    </source>
</evidence>
<evidence type="ECO:0000313" key="3">
    <source>
        <dbReference type="EMBL" id="RKP02926.1"/>
    </source>
</evidence>